<reference evidence="3 4" key="1">
    <citation type="submission" date="2020-08" db="EMBL/GenBank/DDBJ databases">
        <title>Studying the diversity of plant-associated saprophytic bacteria and their role in host health and plant-pathogen interactions.</title>
        <authorList>
            <person name="Potnis N."/>
        </authorList>
    </citation>
    <scope>NUCLEOTIDE SEQUENCE [LARGE SCALE GENOMIC DNA]</scope>
    <source>
        <strain evidence="3 4">CFBP 7922</strain>
    </source>
</reference>
<dbReference type="InterPro" id="IPR037478">
    <property type="entry name" value="YwkD-like_dom"/>
</dbReference>
<evidence type="ECO:0000313" key="3">
    <source>
        <dbReference type="EMBL" id="MBB4723612.1"/>
    </source>
</evidence>
<proteinExistence type="predicted"/>
<protein>
    <submittedName>
        <fullName evidence="3">Glyoxylase I family protein</fullName>
    </submittedName>
</protein>
<dbReference type="Gene3D" id="3.10.180.10">
    <property type="entry name" value="2,3-Dihydroxybiphenyl 1,2-Dioxygenase, domain 1"/>
    <property type="match status" value="1"/>
</dbReference>
<dbReference type="InterPro" id="IPR051332">
    <property type="entry name" value="Fosfomycin_Res_Enzymes"/>
</dbReference>
<gene>
    <name evidence="3" type="ORF">FHY32_001949</name>
</gene>
<dbReference type="GO" id="GO:0046872">
    <property type="term" value="F:metal ion binding"/>
    <property type="evidence" value="ECO:0007669"/>
    <property type="project" value="UniProtKB-KW"/>
</dbReference>
<dbReference type="NCBIfam" id="NF008551">
    <property type="entry name" value="PRK11478.1"/>
    <property type="match status" value="1"/>
</dbReference>
<dbReference type="AlphaFoldDB" id="A0AAW3U3V1"/>
<evidence type="ECO:0000259" key="2">
    <source>
        <dbReference type="PROSITE" id="PS51819"/>
    </source>
</evidence>
<accession>A0AAW3U3V1</accession>
<dbReference type="InterPro" id="IPR037523">
    <property type="entry name" value="VOC_core"/>
</dbReference>
<evidence type="ECO:0000256" key="1">
    <source>
        <dbReference type="ARBA" id="ARBA00022723"/>
    </source>
</evidence>
<dbReference type="EMBL" id="JACHNL010000003">
    <property type="protein sequence ID" value="MBB4723612.1"/>
    <property type="molecule type" value="Genomic_DNA"/>
</dbReference>
<dbReference type="PANTHER" id="PTHR36113">
    <property type="entry name" value="LYASE, PUTATIVE-RELATED-RELATED"/>
    <property type="match status" value="1"/>
</dbReference>
<keyword evidence="1" id="KW-0479">Metal-binding</keyword>
<name>A0AAW3U3V1_XANEU</name>
<dbReference type="CDD" id="cd08352">
    <property type="entry name" value="VOC_Bs_YwkD_like"/>
    <property type="match status" value="1"/>
</dbReference>
<dbReference type="SUPFAM" id="SSF54593">
    <property type="entry name" value="Glyoxalase/Bleomycin resistance protein/Dihydroxybiphenyl dioxygenase"/>
    <property type="match status" value="1"/>
</dbReference>
<organism evidence="3 4">
    <name type="scientific">Xanthomonas euvesicatoria</name>
    <dbReference type="NCBI Taxonomy" id="456327"/>
    <lineage>
        <taxon>Bacteria</taxon>
        <taxon>Pseudomonadati</taxon>
        <taxon>Pseudomonadota</taxon>
        <taxon>Gammaproteobacteria</taxon>
        <taxon>Lysobacterales</taxon>
        <taxon>Lysobacteraceae</taxon>
        <taxon>Xanthomonas</taxon>
    </lineage>
</organism>
<dbReference type="PROSITE" id="PS51819">
    <property type="entry name" value="VOC"/>
    <property type="match status" value="1"/>
</dbReference>
<sequence length="151" mass="16846">MRGAVERAGAARPVDVNAPESGMMLAGIHHVAIIAGDYARSKRFYCQILGLRVLDEHYRQARDSWKLDLALPDGGQIELFSFPNAPLRPSRPEARGLRHLAFRVNDLDAAVAHLNASGVATEDIRIDEYTSRRFTFFADPDELPLELYEIG</sequence>
<dbReference type="Proteomes" id="UP000576603">
    <property type="component" value="Unassembled WGS sequence"/>
</dbReference>
<dbReference type="InterPro" id="IPR004360">
    <property type="entry name" value="Glyas_Fos-R_dOase_dom"/>
</dbReference>
<comment type="caution">
    <text evidence="3">The sequence shown here is derived from an EMBL/GenBank/DDBJ whole genome shotgun (WGS) entry which is preliminary data.</text>
</comment>
<dbReference type="PANTHER" id="PTHR36113:SF6">
    <property type="entry name" value="FOSFOMYCIN RESISTANCE PROTEIN FOSX"/>
    <property type="match status" value="1"/>
</dbReference>
<dbReference type="InterPro" id="IPR029068">
    <property type="entry name" value="Glyas_Bleomycin-R_OHBP_Dase"/>
</dbReference>
<dbReference type="Pfam" id="PF00903">
    <property type="entry name" value="Glyoxalase"/>
    <property type="match status" value="1"/>
</dbReference>
<evidence type="ECO:0000313" key="4">
    <source>
        <dbReference type="Proteomes" id="UP000576603"/>
    </source>
</evidence>
<feature type="domain" description="VOC" evidence="2">
    <location>
        <begin position="27"/>
        <end position="150"/>
    </location>
</feature>